<dbReference type="Gene3D" id="3.40.1390.10">
    <property type="entry name" value="MurE/MurF, N-terminal domain"/>
    <property type="match status" value="1"/>
</dbReference>
<dbReference type="PANTHER" id="PTHR43024">
    <property type="entry name" value="UDP-N-ACETYLMURAMOYL-TRIPEPTIDE--D-ALANYL-D-ALANINE LIGASE"/>
    <property type="match status" value="1"/>
</dbReference>
<dbReference type="GO" id="GO:0047480">
    <property type="term" value="F:UDP-N-acetylmuramoyl-tripeptide-D-alanyl-D-alanine ligase activity"/>
    <property type="evidence" value="ECO:0007669"/>
    <property type="project" value="UniProtKB-UniRule"/>
</dbReference>
<evidence type="ECO:0000256" key="1">
    <source>
        <dbReference type="ARBA" id="ARBA00022490"/>
    </source>
</evidence>
<evidence type="ECO:0000313" key="16">
    <source>
        <dbReference type="Proteomes" id="UP000594001"/>
    </source>
</evidence>
<dbReference type="GO" id="GO:0005737">
    <property type="term" value="C:cytoplasm"/>
    <property type="evidence" value="ECO:0007669"/>
    <property type="project" value="UniProtKB-SubCell"/>
</dbReference>
<evidence type="ECO:0000259" key="13">
    <source>
        <dbReference type="Pfam" id="PF02875"/>
    </source>
</evidence>
<keyword evidence="7 10" id="KW-0573">Peptidoglycan synthesis</keyword>
<dbReference type="Gene3D" id="3.40.1190.10">
    <property type="entry name" value="Mur-like, catalytic domain"/>
    <property type="match status" value="1"/>
</dbReference>
<dbReference type="SUPFAM" id="SSF53623">
    <property type="entry name" value="MurD-like peptide ligases, catalytic domain"/>
    <property type="match status" value="1"/>
</dbReference>
<evidence type="ECO:0000259" key="14">
    <source>
        <dbReference type="Pfam" id="PF08245"/>
    </source>
</evidence>
<evidence type="ECO:0000256" key="4">
    <source>
        <dbReference type="ARBA" id="ARBA00022741"/>
    </source>
</evidence>
<evidence type="ECO:0000256" key="2">
    <source>
        <dbReference type="ARBA" id="ARBA00022598"/>
    </source>
</evidence>
<evidence type="ECO:0000256" key="3">
    <source>
        <dbReference type="ARBA" id="ARBA00022618"/>
    </source>
</evidence>
<keyword evidence="3 10" id="KW-0132">Cell division</keyword>
<evidence type="ECO:0000256" key="9">
    <source>
        <dbReference type="ARBA" id="ARBA00023316"/>
    </source>
</evidence>
<organism evidence="15 16">
    <name type="scientific">Candidatus Bodocaedibacter vickermanii</name>
    <dbReference type="NCBI Taxonomy" id="2741701"/>
    <lineage>
        <taxon>Bacteria</taxon>
        <taxon>Pseudomonadati</taxon>
        <taxon>Pseudomonadota</taxon>
        <taxon>Alphaproteobacteria</taxon>
        <taxon>Holosporales</taxon>
        <taxon>Candidatus Paracaedibacteraceae</taxon>
        <taxon>Candidatus Bodocaedibacter</taxon>
    </lineage>
</organism>
<keyword evidence="1 10" id="KW-0963">Cytoplasm</keyword>
<dbReference type="GO" id="GO:0009252">
    <property type="term" value="P:peptidoglycan biosynthetic process"/>
    <property type="evidence" value="ECO:0007669"/>
    <property type="project" value="UniProtKB-UniRule"/>
</dbReference>
<keyword evidence="9 10" id="KW-0961">Cell wall biogenesis/degradation</keyword>
<dbReference type="Proteomes" id="UP000594001">
    <property type="component" value="Chromosome"/>
</dbReference>
<dbReference type="GO" id="GO:0051301">
    <property type="term" value="P:cell division"/>
    <property type="evidence" value="ECO:0007669"/>
    <property type="project" value="UniProtKB-KW"/>
</dbReference>
<dbReference type="InterPro" id="IPR005863">
    <property type="entry name" value="UDP-N-AcMur_synth"/>
</dbReference>
<name>A0A7L9RT20_9PROT</name>
<dbReference type="SUPFAM" id="SSF63418">
    <property type="entry name" value="MurE/MurF N-terminal domain"/>
    <property type="match status" value="1"/>
</dbReference>
<evidence type="ECO:0000256" key="8">
    <source>
        <dbReference type="ARBA" id="ARBA00023306"/>
    </source>
</evidence>
<feature type="domain" description="Mur ligase N-terminal catalytic" evidence="12">
    <location>
        <begin position="24"/>
        <end position="90"/>
    </location>
</feature>
<dbReference type="EMBL" id="CP054719">
    <property type="protein sequence ID" value="QOL19696.1"/>
    <property type="molecule type" value="Genomic_DNA"/>
</dbReference>
<evidence type="ECO:0000313" key="15">
    <source>
        <dbReference type="EMBL" id="QOL19696.1"/>
    </source>
</evidence>
<dbReference type="Gene3D" id="3.90.190.20">
    <property type="entry name" value="Mur ligase, C-terminal domain"/>
    <property type="match status" value="1"/>
</dbReference>
<protein>
    <recommendedName>
        <fullName evidence="10 11">UDP-N-acetylmuramoyl-tripeptide--D-alanyl-D-alanine ligase</fullName>
        <ecNumber evidence="10 11">6.3.2.10</ecNumber>
    </recommendedName>
    <alternativeName>
        <fullName evidence="10">D-alanyl-D-alanine-adding enzyme</fullName>
    </alternativeName>
</protein>
<dbReference type="KEGG" id="pbal:CPBP_00461"/>
<dbReference type="InterPro" id="IPR000713">
    <property type="entry name" value="Mur_ligase_N"/>
</dbReference>
<dbReference type="PANTHER" id="PTHR43024:SF1">
    <property type="entry name" value="UDP-N-ACETYLMURAMOYL-TRIPEPTIDE--D-ALANYL-D-ALANINE LIGASE"/>
    <property type="match status" value="1"/>
</dbReference>
<dbReference type="InterPro" id="IPR004101">
    <property type="entry name" value="Mur_ligase_C"/>
</dbReference>
<comment type="pathway">
    <text evidence="10 11">Cell wall biogenesis; peptidoglycan biosynthesis.</text>
</comment>
<comment type="similarity">
    <text evidence="10">Belongs to the MurCDEF family. MurF subfamily.</text>
</comment>
<feature type="binding site" evidence="10">
    <location>
        <begin position="113"/>
        <end position="119"/>
    </location>
    <ligand>
        <name>ATP</name>
        <dbReference type="ChEBI" id="CHEBI:30616"/>
    </ligand>
</feature>
<keyword evidence="5 10" id="KW-0067">ATP-binding</keyword>
<evidence type="ECO:0000259" key="12">
    <source>
        <dbReference type="Pfam" id="PF01225"/>
    </source>
</evidence>
<reference evidence="15 16" key="1">
    <citation type="submission" date="2020-06" db="EMBL/GenBank/DDBJ databases">
        <title>The endosymbiont of the kinetoplastid Bodo saltans is a Paracaedibacter-like alpha-proteobacterium possessing a putative toxin-antitoxin system.</title>
        <authorList>
            <person name="Midha S."/>
            <person name="Rigden D.J."/>
            <person name="Siozios S."/>
            <person name="Hurst G.D.D."/>
            <person name="Jackson A.P."/>
        </authorList>
    </citation>
    <scope>NUCLEOTIDE SEQUENCE [LARGE SCALE GENOMIC DNA]</scope>
    <source>
        <strain evidence="15">Lake Konstanz</strain>
    </source>
</reference>
<evidence type="ECO:0000256" key="10">
    <source>
        <dbReference type="HAMAP-Rule" id="MF_02019"/>
    </source>
</evidence>
<dbReference type="NCBIfam" id="TIGR01143">
    <property type="entry name" value="murF"/>
    <property type="match status" value="1"/>
</dbReference>
<dbReference type="InterPro" id="IPR051046">
    <property type="entry name" value="MurCDEF_CellWall_CoF430Synth"/>
</dbReference>
<gene>
    <name evidence="10 15" type="primary">murF</name>
    <name evidence="15" type="ORF">CPBP_00461</name>
</gene>
<evidence type="ECO:0000256" key="5">
    <source>
        <dbReference type="ARBA" id="ARBA00022840"/>
    </source>
</evidence>
<evidence type="ECO:0000256" key="7">
    <source>
        <dbReference type="ARBA" id="ARBA00022984"/>
    </source>
</evidence>
<comment type="subcellular location">
    <subcellularLocation>
        <location evidence="10 11">Cytoplasm</location>
    </subcellularLocation>
</comment>
<dbReference type="InterPro" id="IPR036615">
    <property type="entry name" value="Mur_ligase_C_dom_sf"/>
</dbReference>
<evidence type="ECO:0000256" key="6">
    <source>
        <dbReference type="ARBA" id="ARBA00022960"/>
    </source>
</evidence>
<keyword evidence="2 10" id="KW-0436">Ligase</keyword>
<evidence type="ECO:0000256" key="11">
    <source>
        <dbReference type="RuleBase" id="RU004136"/>
    </source>
</evidence>
<comment type="function">
    <text evidence="10 11">Involved in cell wall formation. Catalyzes the final step in the synthesis of UDP-N-acetylmuramoyl-pentapeptide, the precursor of murein.</text>
</comment>
<keyword evidence="6 10" id="KW-0133">Cell shape</keyword>
<dbReference type="GO" id="GO:0071555">
    <property type="term" value="P:cell wall organization"/>
    <property type="evidence" value="ECO:0007669"/>
    <property type="project" value="UniProtKB-KW"/>
</dbReference>
<dbReference type="InterPro" id="IPR036565">
    <property type="entry name" value="Mur-like_cat_sf"/>
</dbReference>
<dbReference type="HAMAP" id="MF_02019">
    <property type="entry name" value="MurF"/>
    <property type="match status" value="1"/>
</dbReference>
<accession>A0A7L9RT20</accession>
<dbReference type="InterPro" id="IPR013221">
    <property type="entry name" value="Mur_ligase_cen"/>
</dbReference>
<dbReference type="AlphaFoldDB" id="A0A7L9RT20"/>
<dbReference type="Pfam" id="PF02875">
    <property type="entry name" value="Mur_ligase_C"/>
    <property type="match status" value="1"/>
</dbReference>
<keyword evidence="4 10" id="KW-0547">Nucleotide-binding</keyword>
<feature type="domain" description="Mur ligase C-terminal" evidence="13">
    <location>
        <begin position="333"/>
        <end position="448"/>
    </location>
</feature>
<keyword evidence="8 10" id="KW-0131">Cell cycle</keyword>
<dbReference type="EC" id="6.3.2.10" evidence="10 11"/>
<proteinExistence type="inferred from homology"/>
<dbReference type="GO" id="GO:0005524">
    <property type="term" value="F:ATP binding"/>
    <property type="evidence" value="ECO:0007669"/>
    <property type="project" value="UniProtKB-UniRule"/>
</dbReference>
<sequence>MLTLDIIANIINGKASSSVDLDKKISGFSIDSRTLTPGTVFIALQGEMDHGNRFIDKAIEHGAVAIITDQQPELNGMSNAVPYILVDDSLAALVKIALHQRNAFKGKVCGVTGTVGKTSVKEALSFLIRKSGLTVHASEKSYNNHIGVPLTLANLDLNADIVVIEMGTNHPGEILSLTQLVRPHVAIVTTVGPGHIEFFNSVSAIAQEKVSIAATLVDGGIAILPADSEFFSLMNDIVIKDYNRNVISFGKSETANVRTVSVDLTNFHTLHINAIVMDTPVSYDLPTSNTAWVNNSLAILAAAHAMGLDTTALASHFSDLPLVDGRGRVYSIQVNDKHITLIDDAYNANPLSMKAALETLSTYPGRKVAIIGDMRELGSFAEHYHIETGQLCRDLALDQVLTCGVLMEHAHNELSTPQRMGHVQEYQQVLSILQDTVQEGDVVLLKASNGVKLHKVVAELLNASAKAINS</sequence>
<dbReference type="InterPro" id="IPR035911">
    <property type="entry name" value="MurE/MurF_N"/>
</dbReference>
<dbReference type="UniPathway" id="UPA00219"/>
<dbReference type="Pfam" id="PF01225">
    <property type="entry name" value="Mur_ligase"/>
    <property type="match status" value="1"/>
</dbReference>
<feature type="domain" description="Mur ligase central" evidence="14">
    <location>
        <begin position="111"/>
        <end position="303"/>
    </location>
</feature>
<dbReference type="RefSeq" id="WP_350332440.1">
    <property type="nucleotide sequence ID" value="NZ_CP054719.1"/>
</dbReference>
<dbReference type="GO" id="GO:0008360">
    <property type="term" value="P:regulation of cell shape"/>
    <property type="evidence" value="ECO:0007669"/>
    <property type="project" value="UniProtKB-KW"/>
</dbReference>
<dbReference type="Pfam" id="PF08245">
    <property type="entry name" value="Mur_ligase_M"/>
    <property type="match status" value="1"/>
</dbReference>
<keyword evidence="16" id="KW-1185">Reference proteome</keyword>
<comment type="catalytic activity">
    <reaction evidence="10 11">
        <text>D-alanyl-D-alanine + UDP-N-acetyl-alpha-D-muramoyl-L-alanyl-gamma-D-glutamyl-meso-2,6-diaminopimelate + ATP = UDP-N-acetyl-alpha-D-muramoyl-L-alanyl-gamma-D-glutamyl-meso-2,6-diaminopimeloyl-D-alanyl-D-alanine + ADP + phosphate + H(+)</text>
        <dbReference type="Rhea" id="RHEA:28374"/>
        <dbReference type="ChEBI" id="CHEBI:15378"/>
        <dbReference type="ChEBI" id="CHEBI:30616"/>
        <dbReference type="ChEBI" id="CHEBI:43474"/>
        <dbReference type="ChEBI" id="CHEBI:57822"/>
        <dbReference type="ChEBI" id="CHEBI:61386"/>
        <dbReference type="ChEBI" id="CHEBI:83905"/>
        <dbReference type="ChEBI" id="CHEBI:456216"/>
        <dbReference type="EC" id="6.3.2.10"/>
    </reaction>
</comment>
<dbReference type="SUPFAM" id="SSF53244">
    <property type="entry name" value="MurD-like peptide ligases, peptide-binding domain"/>
    <property type="match status" value="1"/>
</dbReference>